<keyword evidence="3" id="KW-0496">Mitochondrion</keyword>
<gene>
    <name evidence="3" type="ORF">ABT39_MTgene4519</name>
</gene>
<keyword evidence="2" id="KW-1133">Transmembrane helix</keyword>
<geneLocation type="mitochondrion" evidence="3"/>
<dbReference type="EMBL" id="LKAM01000005">
    <property type="protein sequence ID" value="KUM48504.1"/>
    <property type="molecule type" value="Genomic_DNA"/>
</dbReference>
<dbReference type="AlphaFoldDB" id="A0A101M044"/>
<reference evidence="3" key="1">
    <citation type="journal article" date="2015" name="Genome Biol. Evol.">
        <title>Organellar Genomes of White Spruce (Picea glauca): Assembly and Annotation.</title>
        <authorList>
            <person name="Jackman S.D."/>
            <person name="Warren R.L."/>
            <person name="Gibb E.A."/>
            <person name="Vandervalk B.P."/>
            <person name="Mohamadi H."/>
            <person name="Chu J."/>
            <person name="Raymond A."/>
            <person name="Pleasance S."/>
            <person name="Coope R."/>
            <person name="Wildung M.R."/>
            <person name="Ritland C.E."/>
            <person name="Bousquet J."/>
            <person name="Jones S.J."/>
            <person name="Bohlmann J."/>
            <person name="Birol I."/>
        </authorList>
    </citation>
    <scope>NUCLEOTIDE SEQUENCE [LARGE SCALE GENOMIC DNA]</scope>
    <source>
        <tissue evidence="3">Flushing bud</tissue>
    </source>
</reference>
<protein>
    <submittedName>
        <fullName evidence="3">Uncharacterized protein</fullName>
    </submittedName>
</protein>
<comment type="caution">
    <text evidence="3">The sequence shown here is derived from an EMBL/GenBank/DDBJ whole genome shotgun (WGS) entry which is preliminary data.</text>
</comment>
<proteinExistence type="predicted"/>
<organism evidence="3">
    <name type="scientific">Picea glauca</name>
    <name type="common">White spruce</name>
    <name type="synonym">Pinus glauca</name>
    <dbReference type="NCBI Taxonomy" id="3330"/>
    <lineage>
        <taxon>Eukaryota</taxon>
        <taxon>Viridiplantae</taxon>
        <taxon>Streptophyta</taxon>
        <taxon>Embryophyta</taxon>
        <taxon>Tracheophyta</taxon>
        <taxon>Spermatophyta</taxon>
        <taxon>Pinopsida</taxon>
        <taxon>Pinidae</taxon>
        <taxon>Conifers I</taxon>
        <taxon>Pinales</taxon>
        <taxon>Pinaceae</taxon>
        <taxon>Picea</taxon>
    </lineage>
</organism>
<sequence>MHSDMVIKSHKWWLNSIIQCIVCITITPLDVFLFYNYIAQGCPADPSPMNQTVLDRNSGRHE</sequence>
<evidence type="ECO:0000256" key="2">
    <source>
        <dbReference type="SAM" id="Phobius"/>
    </source>
</evidence>
<evidence type="ECO:0000256" key="1">
    <source>
        <dbReference type="SAM" id="MobiDB-lite"/>
    </source>
</evidence>
<keyword evidence="2" id="KW-0472">Membrane</keyword>
<keyword evidence="2" id="KW-0812">Transmembrane</keyword>
<evidence type="ECO:0000313" key="3">
    <source>
        <dbReference type="EMBL" id="KUM48504.1"/>
    </source>
</evidence>
<feature type="transmembrane region" description="Helical" evidence="2">
    <location>
        <begin position="12"/>
        <end position="38"/>
    </location>
</feature>
<name>A0A101M044_PICGL</name>
<feature type="region of interest" description="Disordered" evidence="1">
    <location>
        <begin position="43"/>
        <end position="62"/>
    </location>
</feature>
<accession>A0A101M044</accession>